<evidence type="ECO:0000313" key="5">
    <source>
        <dbReference type="EMBL" id="RAV23286.1"/>
    </source>
</evidence>
<gene>
    <name evidence="5" type="ORF">DQG23_03585</name>
</gene>
<name>A0A329MX05_9BACL</name>
<dbReference type="Gene3D" id="1.10.10.60">
    <property type="entry name" value="Homeodomain-like"/>
    <property type="match status" value="2"/>
</dbReference>
<keyword evidence="6" id="KW-1185">Reference proteome</keyword>
<dbReference type="Proteomes" id="UP000250369">
    <property type="component" value="Unassembled WGS sequence"/>
</dbReference>
<dbReference type="InterPro" id="IPR018062">
    <property type="entry name" value="HTH_AraC-typ_CS"/>
</dbReference>
<protein>
    <submittedName>
        <fullName evidence="5">Transcriptional regulator</fullName>
    </submittedName>
</protein>
<dbReference type="RefSeq" id="WP_113029397.1">
    <property type="nucleotide sequence ID" value="NZ_QMFB01000001.1"/>
</dbReference>
<keyword evidence="2" id="KW-0238">DNA-binding</keyword>
<dbReference type="SMART" id="SM00342">
    <property type="entry name" value="HTH_ARAC"/>
    <property type="match status" value="1"/>
</dbReference>
<organism evidence="5 6">
    <name type="scientific">Paenibacillus contaminans</name>
    <dbReference type="NCBI Taxonomy" id="450362"/>
    <lineage>
        <taxon>Bacteria</taxon>
        <taxon>Bacillati</taxon>
        <taxon>Bacillota</taxon>
        <taxon>Bacilli</taxon>
        <taxon>Bacillales</taxon>
        <taxon>Paenibacillaceae</taxon>
        <taxon>Paenibacillus</taxon>
    </lineage>
</organism>
<dbReference type="Pfam" id="PF12833">
    <property type="entry name" value="HTH_18"/>
    <property type="match status" value="1"/>
</dbReference>
<keyword evidence="3" id="KW-0804">Transcription</keyword>
<dbReference type="GO" id="GO:0003700">
    <property type="term" value="F:DNA-binding transcription factor activity"/>
    <property type="evidence" value="ECO:0007669"/>
    <property type="project" value="InterPro"/>
</dbReference>
<accession>A0A329MX05</accession>
<evidence type="ECO:0000256" key="1">
    <source>
        <dbReference type="ARBA" id="ARBA00023015"/>
    </source>
</evidence>
<comment type="caution">
    <text evidence="5">The sequence shown here is derived from an EMBL/GenBank/DDBJ whole genome shotgun (WGS) entry which is preliminary data.</text>
</comment>
<evidence type="ECO:0000313" key="6">
    <source>
        <dbReference type="Proteomes" id="UP000250369"/>
    </source>
</evidence>
<dbReference type="GO" id="GO:0043565">
    <property type="term" value="F:sequence-specific DNA binding"/>
    <property type="evidence" value="ECO:0007669"/>
    <property type="project" value="InterPro"/>
</dbReference>
<dbReference type="AlphaFoldDB" id="A0A329MX05"/>
<dbReference type="PROSITE" id="PS00041">
    <property type="entry name" value="HTH_ARAC_FAMILY_1"/>
    <property type="match status" value="1"/>
</dbReference>
<dbReference type="InterPro" id="IPR009057">
    <property type="entry name" value="Homeodomain-like_sf"/>
</dbReference>
<keyword evidence="1" id="KW-0805">Transcription regulation</keyword>
<evidence type="ECO:0000256" key="3">
    <source>
        <dbReference type="ARBA" id="ARBA00023163"/>
    </source>
</evidence>
<dbReference type="InterPro" id="IPR018060">
    <property type="entry name" value="HTH_AraC"/>
</dbReference>
<sequence>MRSITENANVFDIMSLELLTLSGEWRYDGNNAKNEHLILFVTEGKGIMQSPSYSGVWGEGNLFVFPSPAEALTVTSLTEPSGMYMLRFASANVRRTEGGWLAKDVPPPVKGKLAVQPLSVVRQRFEELNDCWSNTEENEISLQLCWLKLLTTILKGTGEKEPCLKDVVHGILNHLDEHFDEDIQIEEIARFSGVSPSLFYQHFKEHTSLSPRQYVTKKRMEQARRRLVEDETSIRDVAVEIGYNDVYYFNRMFKKTVGIPPFRYQKSFRRKIAVLSPALFGDLLALGMSRQWLIPCWNPGEQKPNYRQTDADGFELGRLRRIGPEMIIGTDLHGPLLEKLNAIAPTRLITFKPASWRGHLLELGIVLDVKEVAEQWLHYYDLKAAAAGERIGQRLQQQTILAAKVHERGIRVFGRNRRKLGSLLYGDLQLNAPESALGFDIADIDDLEQLNDFKADHLLLVHEPGQRPIRSSALKGTVHRAGIFPWLHYSAFGQEQAIDNALVLFSS</sequence>
<dbReference type="Gene3D" id="3.40.50.1980">
    <property type="entry name" value="Nitrogenase molybdenum iron protein domain"/>
    <property type="match status" value="1"/>
</dbReference>
<dbReference type="EMBL" id="QMFB01000001">
    <property type="protein sequence ID" value="RAV23286.1"/>
    <property type="molecule type" value="Genomic_DNA"/>
</dbReference>
<dbReference type="OrthoDB" id="9807321at2"/>
<dbReference type="SUPFAM" id="SSF53807">
    <property type="entry name" value="Helical backbone' metal receptor"/>
    <property type="match status" value="1"/>
</dbReference>
<evidence type="ECO:0000259" key="4">
    <source>
        <dbReference type="PROSITE" id="PS01124"/>
    </source>
</evidence>
<dbReference type="SUPFAM" id="SSF46689">
    <property type="entry name" value="Homeodomain-like"/>
    <property type="match status" value="2"/>
</dbReference>
<dbReference type="PANTHER" id="PTHR43280:SF2">
    <property type="entry name" value="HTH-TYPE TRANSCRIPTIONAL REGULATOR EXSA"/>
    <property type="match status" value="1"/>
</dbReference>
<proteinExistence type="predicted"/>
<dbReference type="PROSITE" id="PS01124">
    <property type="entry name" value="HTH_ARAC_FAMILY_2"/>
    <property type="match status" value="1"/>
</dbReference>
<dbReference type="PANTHER" id="PTHR43280">
    <property type="entry name" value="ARAC-FAMILY TRANSCRIPTIONAL REGULATOR"/>
    <property type="match status" value="1"/>
</dbReference>
<reference evidence="5 6" key="1">
    <citation type="journal article" date="2009" name="Int. J. Syst. Evol. Microbiol.">
        <title>Paenibacillus contaminans sp. nov., isolated from a contaminated laboratory plate.</title>
        <authorList>
            <person name="Chou J.H."/>
            <person name="Lee J.H."/>
            <person name="Lin M.C."/>
            <person name="Chang P.S."/>
            <person name="Arun A.B."/>
            <person name="Young C.C."/>
            <person name="Chen W.M."/>
        </authorList>
    </citation>
    <scope>NUCLEOTIDE SEQUENCE [LARGE SCALE GENOMIC DNA]</scope>
    <source>
        <strain evidence="5 6">CKOBP-6</strain>
    </source>
</reference>
<evidence type="ECO:0000256" key="2">
    <source>
        <dbReference type="ARBA" id="ARBA00023125"/>
    </source>
</evidence>
<feature type="domain" description="HTH araC/xylS-type" evidence="4">
    <location>
        <begin position="169"/>
        <end position="267"/>
    </location>
</feature>